<evidence type="ECO:0000256" key="5">
    <source>
        <dbReference type="ARBA" id="ARBA00022448"/>
    </source>
</evidence>
<comment type="caution">
    <text evidence="10">The sequence shown here is derived from an EMBL/GenBank/DDBJ whole genome shotgun (WGS) entry which is preliminary data.</text>
</comment>
<evidence type="ECO:0000259" key="9">
    <source>
        <dbReference type="Pfam" id="PF12849"/>
    </source>
</evidence>
<keyword evidence="11" id="KW-1185">Reference proteome</keyword>
<evidence type="ECO:0000256" key="2">
    <source>
        <dbReference type="ARBA" id="ARBA00008725"/>
    </source>
</evidence>
<evidence type="ECO:0000256" key="6">
    <source>
        <dbReference type="ARBA" id="ARBA00022592"/>
    </source>
</evidence>
<dbReference type="PIRSF" id="PIRSF002756">
    <property type="entry name" value="PstS"/>
    <property type="match status" value="1"/>
</dbReference>
<comment type="subunit">
    <text evidence="3 7">The complex is composed of two ATP-binding proteins (PstB), two transmembrane proteins (PstC and PstA) and a solute-binding protein (PstS).</text>
</comment>
<protein>
    <recommendedName>
        <fullName evidence="4 7">Phosphate-binding protein PstS</fullName>
    </recommendedName>
</protein>
<evidence type="ECO:0000256" key="4">
    <source>
        <dbReference type="ARBA" id="ARBA00021889"/>
    </source>
</evidence>
<sequence length="361" mass="38266">MINRQNSPRPVVRASALAAALVLGLAAGPSVPAQAEDLTLVETGSTLLYPLFTVWASEYARTHQGVHITTNGTGSAVGLEQAISGAAQIGTSDAYMSDSQQRRTPEIINVPMAISALTVNYNLPGLNAANLKLDGPTLAAIYAGTIRQWDDKAITALNPGVALPHNDIVPVHRADGSGDTFVFTQYLTFSTPSWEDSLGYDTSIAWPEVPGAKSADGNLGVLQVVQQTPYAITYLGVSLHGEIAKAGLGTAMLKSYSGEFLLPTPETIAAAAASLTPRTPADERLTLVNAPGANAYPLVNYEYAVVSTRQASPATAEAIRKFLLWAIAPDETNEKYLDDAHFIALPAHIWVLSHDQIEAIH</sequence>
<evidence type="ECO:0000313" key="11">
    <source>
        <dbReference type="Proteomes" id="UP001242480"/>
    </source>
</evidence>
<keyword evidence="6 7" id="KW-0592">Phosphate transport</keyword>
<evidence type="ECO:0000256" key="3">
    <source>
        <dbReference type="ARBA" id="ARBA00011529"/>
    </source>
</evidence>
<comment type="similarity">
    <text evidence="2 7">Belongs to the PstS family.</text>
</comment>
<dbReference type="Gene3D" id="3.40.190.10">
    <property type="entry name" value="Periplasmic binding protein-like II"/>
    <property type="match status" value="2"/>
</dbReference>
<gene>
    <name evidence="10" type="ORF">QO011_006201</name>
</gene>
<dbReference type="EMBL" id="JAUSVX010000015">
    <property type="protein sequence ID" value="MDQ0473167.1"/>
    <property type="molecule type" value="Genomic_DNA"/>
</dbReference>
<evidence type="ECO:0000256" key="7">
    <source>
        <dbReference type="PIRNR" id="PIRNR002756"/>
    </source>
</evidence>
<dbReference type="PANTHER" id="PTHR42996">
    <property type="entry name" value="PHOSPHATE-BINDING PROTEIN PSTS"/>
    <property type="match status" value="1"/>
</dbReference>
<dbReference type="NCBIfam" id="TIGR00975">
    <property type="entry name" value="3a0107s03"/>
    <property type="match status" value="1"/>
</dbReference>
<evidence type="ECO:0000313" key="10">
    <source>
        <dbReference type="EMBL" id="MDQ0473167.1"/>
    </source>
</evidence>
<dbReference type="RefSeq" id="WP_307281062.1">
    <property type="nucleotide sequence ID" value="NZ_JAUSVX010000015.1"/>
</dbReference>
<evidence type="ECO:0000256" key="1">
    <source>
        <dbReference type="ARBA" id="ARBA00002841"/>
    </source>
</evidence>
<dbReference type="InterPro" id="IPR050962">
    <property type="entry name" value="Phosphate-bind_PstS"/>
</dbReference>
<dbReference type="SUPFAM" id="SSF53850">
    <property type="entry name" value="Periplasmic binding protein-like II"/>
    <property type="match status" value="1"/>
</dbReference>
<accession>A0ABU0JFV3</accession>
<feature type="domain" description="PBP" evidence="9">
    <location>
        <begin position="36"/>
        <end position="328"/>
    </location>
</feature>
<organism evidence="10 11">
    <name type="scientific">Labrys wisconsinensis</name>
    <dbReference type="NCBI Taxonomy" id="425677"/>
    <lineage>
        <taxon>Bacteria</taxon>
        <taxon>Pseudomonadati</taxon>
        <taxon>Pseudomonadota</taxon>
        <taxon>Alphaproteobacteria</taxon>
        <taxon>Hyphomicrobiales</taxon>
        <taxon>Xanthobacteraceae</taxon>
        <taxon>Labrys</taxon>
    </lineage>
</organism>
<evidence type="ECO:0000256" key="8">
    <source>
        <dbReference type="SAM" id="SignalP"/>
    </source>
</evidence>
<dbReference type="InterPro" id="IPR024370">
    <property type="entry name" value="PBP_domain"/>
</dbReference>
<keyword evidence="5 7" id="KW-0813">Transport</keyword>
<dbReference type="Pfam" id="PF12849">
    <property type="entry name" value="PBP_like_2"/>
    <property type="match status" value="1"/>
</dbReference>
<feature type="chain" id="PRO_5046313961" description="Phosphate-binding protein PstS" evidence="8">
    <location>
        <begin position="36"/>
        <end position="361"/>
    </location>
</feature>
<proteinExistence type="inferred from homology"/>
<dbReference type="CDD" id="cd13565">
    <property type="entry name" value="PBP2_PstS"/>
    <property type="match status" value="1"/>
</dbReference>
<keyword evidence="8" id="KW-0732">Signal</keyword>
<dbReference type="Proteomes" id="UP001242480">
    <property type="component" value="Unassembled WGS sequence"/>
</dbReference>
<name>A0ABU0JFV3_9HYPH</name>
<dbReference type="InterPro" id="IPR005673">
    <property type="entry name" value="ABC_phos-bd_PstS"/>
</dbReference>
<feature type="signal peptide" evidence="8">
    <location>
        <begin position="1"/>
        <end position="35"/>
    </location>
</feature>
<reference evidence="10 11" key="1">
    <citation type="submission" date="2023-07" db="EMBL/GenBank/DDBJ databases">
        <title>Genomic Encyclopedia of Type Strains, Phase IV (KMG-IV): sequencing the most valuable type-strain genomes for metagenomic binning, comparative biology and taxonomic classification.</title>
        <authorList>
            <person name="Goeker M."/>
        </authorList>
    </citation>
    <scope>NUCLEOTIDE SEQUENCE [LARGE SCALE GENOMIC DNA]</scope>
    <source>
        <strain evidence="10 11">DSM 19619</strain>
    </source>
</reference>
<dbReference type="PANTHER" id="PTHR42996:SF1">
    <property type="entry name" value="PHOSPHATE-BINDING PROTEIN PSTS"/>
    <property type="match status" value="1"/>
</dbReference>
<comment type="function">
    <text evidence="1 7">Part of the ABC transporter complex PstSACB involved in phosphate import.</text>
</comment>